<comment type="caution">
    <text evidence="2">The sequence shown here is derived from an EMBL/GenBank/DDBJ whole genome shotgun (WGS) entry which is preliminary data.</text>
</comment>
<protein>
    <recommendedName>
        <fullName evidence="1">HNH nuclease domain-containing protein</fullName>
    </recommendedName>
</protein>
<dbReference type="EMBL" id="MAYS01000142">
    <property type="protein sequence ID" value="OFC63050.1"/>
    <property type="molecule type" value="Genomic_DNA"/>
</dbReference>
<evidence type="ECO:0000259" key="1">
    <source>
        <dbReference type="SMART" id="SM00507"/>
    </source>
</evidence>
<dbReference type="RefSeq" id="WP_070134204.1">
    <property type="nucleotide sequence ID" value="NZ_MAYS01000142.1"/>
</dbReference>
<dbReference type="Gene3D" id="3.90.75.20">
    <property type="match status" value="1"/>
</dbReference>
<reference evidence="2 3" key="1">
    <citation type="submission" date="2016-07" db="EMBL/GenBank/DDBJ databases">
        <authorList>
            <person name="Yuval B."/>
        </authorList>
    </citation>
    <scope>NUCLEOTIDE SEQUENCE [LARGE SCALE GENOMIC DNA]</scope>
    <source>
        <strain evidence="2 3">IL</strain>
    </source>
</reference>
<gene>
    <name evidence="2" type="ORF">BBW68_07175</name>
</gene>
<evidence type="ECO:0000313" key="3">
    <source>
        <dbReference type="Proteomes" id="UP000243534"/>
    </source>
</evidence>
<organism evidence="2 3">
    <name type="scientific">Candidatus Erwinia dacicola</name>
    <dbReference type="NCBI Taxonomy" id="252393"/>
    <lineage>
        <taxon>Bacteria</taxon>
        <taxon>Pseudomonadati</taxon>
        <taxon>Pseudomonadota</taxon>
        <taxon>Gammaproteobacteria</taxon>
        <taxon>Enterobacterales</taxon>
        <taxon>Erwiniaceae</taxon>
        <taxon>Erwinia</taxon>
    </lineage>
</organism>
<dbReference type="AlphaFoldDB" id="A0A1E7Z2P5"/>
<proteinExistence type="predicted"/>
<feature type="domain" description="HNH nuclease" evidence="1">
    <location>
        <begin position="44"/>
        <end position="92"/>
    </location>
</feature>
<dbReference type="Proteomes" id="UP000243534">
    <property type="component" value="Unassembled WGS sequence"/>
</dbReference>
<dbReference type="SUPFAM" id="SSF54060">
    <property type="entry name" value="His-Me finger endonucleases"/>
    <property type="match status" value="1"/>
</dbReference>
<dbReference type="InterPro" id="IPR003615">
    <property type="entry name" value="HNH_nuc"/>
</dbReference>
<dbReference type="Pfam" id="PF13392">
    <property type="entry name" value="HNH_3"/>
    <property type="match status" value="1"/>
</dbReference>
<accession>A0A1E7Z2P5</accession>
<dbReference type="OrthoDB" id="388551at2"/>
<dbReference type="SMART" id="SM00507">
    <property type="entry name" value="HNHc"/>
    <property type="match status" value="1"/>
</dbReference>
<dbReference type="InterPro" id="IPR044925">
    <property type="entry name" value="His-Me_finger_sf"/>
</dbReference>
<evidence type="ECO:0000313" key="2">
    <source>
        <dbReference type="EMBL" id="OFC63050.1"/>
    </source>
</evidence>
<sequence length="155" mass="17800">MKASELFRYEDGLLFWRIKPARWMRVGDKAGGKTKSGHCIVSMSGKREYVHRVVWEIHHGEIPEGMVIDHINENPSDNRIENLRCVSQQINLLNKRKQKNNTSGITGVGFHKQRRKWRAIFMDEYLGLFGNFVDACEARIVAEVSSGLSTERNGI</sequence>
<name>A0A1E7Z2P5_9GAMM</name>